<feature type="domain" description="Homeobox" evidence="10">
    <location>
        <begin position="200"/>
        <end position="257"/>
    </location>
</feature>
<keyword evidence="3" id="KW-0832">Ubl conjugation</keyword>
<comment type="caution">
    <text evidence="12">The sequence shown here is derived from an EMBL/GenBank/DDBJ whole genome shotgun (WGS) entry which is preliminary data.</text>
</comment>
<name>A0A6V7UZX1_MELEN</name>
<dbReference type="PROSITE" id="PS50071">
    <property type="entry name" value="HOMEOBOX_2"/>
    <property type="match status" value="2"/>
</dbReference>
<evidence type="ECO:0000256" key="1">
    <source>
        <dbReference type="ARBA" id="ARBA00004123"/>
    </source>
</evidence>
<evidence type="ECO:0000256" key="3">
    <source>
        <dbReference type="ARBA" id="ARBA00022843"/>
    </source>
</evidence>
<dbReference type="Gene3D" id="1.10.10.60">
    <property type="entry name" value="Homeodomain-like"/>
    <property type="match status" value="2"/>
</dbReference>
<evidence type="ECO:0000313" key="13">
    <source>
        <dbReference type="Proteomes" id="UP000580250"/>
    </source>
</evidence>
<dbReference type="InterPro" id="IPR001356">
    <property type="entry name" value="HD"/>
</dbReference>
<evidence type="ECO:0000256" key="4">
    <source>
        <dbReference type="ARBA" id="ARBA00023125"/>
    </source>
</evidence>
<evidence type="ECO:0000313" key="12">
    <source>
        <dbReference type="EMBL" id="CAD2167665.1"/>
    </source>
</evidence>
<feature type="DNA-binding region" description="Homeobox" evidence="7">
    <location>
        <begin position="202"/>
        <end position="258"/>
    </location>
</feature>
<keyword evidence="2" id="KW-0677">Repeat</keyword>
<reference evidence="12 13" key="1">
    <citation type="submission" date="2020-08" db="EMBL/GenBank/DDBJ databases">
        <authorList>
            <person name="Koutsovoulos G."/>
            <person name="Danchin GJ E."/>
        </authorList>
    </citation>
    <scope>NUCLEOTIDE SEQUENCE [LARGE SCALE GENOMIC DNA]</scope>
</reference>
<feature type="region of interest" description="Disordered" evidence="9">
    <location>
        <begin position="482"/>
        <end position="502"/>
    </location>
</feature>
<feature type="compositionally biased region" description="Low complexity" evidence="9">
    <location>
        <begin position="325"/>
        <end position="350"/>
    </location>
</feature>
<dbReference type="PANTHER" id="PTHR15116">
    <property type="entry name" value="DNA-BINDING PROTEIN SATB FAMILY MEMBER"/>
    <property type="match status" value="1"/>
</dbReference>
<feature type="compositionally biased region" description="Low complexity" evidence="9">
    <location>
        <begin position="274"/>
        <end position="292"/>
    </location>
</feature>
<dbReference type="Pfam" id="PF16534">
    <property type="entry name" value="ULD"/>
    <property type="match status" value="1"/>
</dbReference>
<sequence>MAPDMFPVRVLVETVRSQHCIGCAHDGNPLVDTFAVVGGQTMLSQLVETVLAALGLPQLIQDSKGLIQINGWKPISFEAITDNPEELVSNLFREISTHMTLKILAKHSQSESNGQCLTELKQRLLKTAIEQQPRILTTANGQEVKEILQNVIQNDQQCSAWSNREQMQAVNEWLEQMATQQDENNKKSSNYGTRFSPLSEMPRLERWFRSDSNPSRQKLINYMNILNSSSFRRVNNKVTYQQICNWFANQRRTMQRLAAQQQQAQAVQATQQQQRQSCSSNSSSSGTAVNGIVGNGGSGGGPLAILPLNATGVGNNNNIAAVENQVQEQQSQQNQSCSSASSPGVVVNVGSNGGGIHSMNNQPLTTLMTSNAVSNVGGGNGGGGGNIENQTSLNHQHHQNLNNNNSNTNLFYSLASALATGNMDTAIHLQQKMASLFASGLNNSNNNCDGKSVENDENNVHIPLANGPPIVDIRSKFVDNNGNNSMDFSHQQSCSSTNDSNNNNNFSSAYSLSASNNMANNNTATALINNVGSSPSYSSISPIKLESGLLNFKLENEFSSPPPQQQNIDGQNNVGANGGNGNSANQSRSRLMFDPLSELPILERWFDDNPHPGWLQIEQYTDYLNSMTYRQNYPPVSTHNVKIWFKNRRAKTKRLLNNSEASGVVGGGSAA</sequence>
<dbReference type="Proteomes" id="UP000580250">
    <property type="component" value="Unassembled WGS sequence"/>
</dbReference>
<dbReference type="AlphaFoldDB" id="A0A6V7UZX1"/>
<evidence type="ECO:0000256" key="2">
    <source>
        <dbReference type="ARBA" id="ARBA00022737"/>
    </source>
</evidence>
<feature type="domain" description="CMP" evidence="11">
    <location>
        <begin position="3"/>
        <end position="107"/>
    </location>
</feature>
<keyword evidence="4 7" id="KW-0238">DNA-binding</keyword>
<dbReference type="InterPro" id="IPR032392">
    <property type="entry name" value="ULD"/>
</dbReference>
<dbReference type="InterPro" id="IPR039673">
    <property type="entry name" value="SATB1/SATB2"/>
</dbReference>
<comment type="subcellular location">
    <subcellularLocation>
        <location evidence="1 7 8">Nucleus</location>
    </subcellularLocation>
</comment>
<dbReference type="OrthoDB" id="10052721at2759"/>
<feature type="domain" description="Homeobox" evidence="10">
    <location>
        <begin position="585"/>
        <end position="655"/>
    </location>
</feature>
<keyword evidence="6 7" id="KW-0539">Nucleus</keyword>
<evidence type="ECO:0000256" key="7">
    <source>
        <dbReference type="PROSITE-ProRule" id="PRU00108"/>
    </source>
</evidence>
<dbReference type="FunFam" id="1.10.10.60:FF:000169">
    <property type="entry name" value="DNA-binding protein SATB1"/>
    <property type="match status" value="1"/>
</dbReference>
<feature type="region of interest" description="Disordered" evidence="9">
    <location>
        <begin position="555"/>
        <end position="588"/>
    </location>
</feature>
<dbReference type="Pfam" id="PF00046">
    <property type="entry name" value="Homeodomain"/>
    <property type="match status" value="1"/>
</dbReference>
<dbReference type="InterPro" id="IPR009057">
    <property type="entry name" value="Homeodomain-like_sf"/>
</dbReference>
<dbReference type="GO" id="GO:0005634">
    <property type="term" value="C:nucleus"/>
    <property type="evidence" value="ECO:0007669"/>
    <property type="project" value="UniProtKB-SubCell"/>
</dbReference>
<organism evidence="12 13">
    <name type="scientific">Meloidogyne enterolobii</name>
    <name type="common">Root-knot nematode worm</name>
    <name type="synonym">Meloidogyne mayaguensis</name>
    <dbReference type="NCBI Taxonomy" id="390850"/>
    <lineage>
        <taxon>Eukaryota</taxon>
        <taxon>Metazoa</taxon>
        <taxon>Ecdysozoa</taxon>
        <taxon>Nematoda</taxon>
        <taxon>Chromadorea</taxon>
        <taxon>Rhabditida</taxon>
        <taxon>Tylenchina</taxon>
        <taxon>Tylenchomorpha</taxon>
        <taxon>Tylenchoidea</taxon>
        <taxon>Meloidogynidae</taxon>
        <taxon>Meloidogyninae</taxon>
        <taxon>Meloidogyne</taxon>
    </lineage>
</organism>
<protein>
    <submittedName>
        <fullName evidence="12">Uncharacterized protein</fullName>
    </submittedName>
</protein>
<dbReference type="SUPFAM" id="SSF46689">
    <property type="entry name" value="Homeodomain-like"/>
    <property type="match status" value="2"/>
</dbReference>
<dbReference type="Gene3D" id="3.10.20.710">
    <property type="entry name" value="SATB, ubiquitin-like oligomerisation domain"/>
    <property type="match status" value="1"/>
</dbReference>
<evidence type="ECO:0000256" key="5">
    <source>
        <dbReference type="ARBA" id="ARBA00023155"/>
    </source>
</evidence>
<feature type="compositionally biased region" description="Polar residues" evidence="9">
    <location>
        <begin position="482"/>
        <end position="492"/>
    </location>
</feature>
<feature type="DNA-binding region" description="Homeobox" evidence="7">
    <location>
        <begin position="587"/>
        <end position="656"/>
    </location>
</feature>
<feature type="region of interest" description="Disordered" evidence="9">
    <location>
        <begin position="325"/>
        <end position="360"/>
    </location>
</feature>
<feature type="compositionally biased region" description="Low complexity" evidence="9">
    <location>
        <begin position="493"/>
        <end position="502"/>
    </location>
</feature>
<dbReference type="CDD" id="cd00086">
    <property type="entry name" value="homeodomain"/>
    <property type="match status" value="2"/>
</dbReference>
<dbReference type="GO" id="GO:0006338">
    <property type="term" value="P:chromatin remodeling"/>
    <property type="evidence" value="ECO:0007669"/>
    <property type="project" value="InterPro"/>
</dbReference>
<feature type="region of interest" description="Disordered" evidence="9">
    <location>
        <begin position="274"/>
        <end position="293"/>
    </location>
</feature>
<dbReference type="PANTHER" id="PTHR15116:SF16">
    <property type="entry name" value="DEFECTIVE PROVENTRICULUS, ISOFORM A"/>
    <property type="match status" value="1"/>
</dbReference>
<dbReference type="GO" id="GO:0000981">
    <property type="term" value="F:DNA-binding transcription factor activity, RNA polymerase II-specific"/>
    <property type="evidence" value="ECO:0007669"/>
    <property type="project" value="TreeGrafter"/>
</dbReference>
<evidence type="ECO:0000256" key="8">
    <source>
        <dbReference type="RuleBase" id="RU000682"/>
    </source>
</evidence>
<dbReference type="PROSITE" id="PS51982">
    <property type="entry name" value="CMP"/>
    <property type="match status" value="1"/>
</dbReference>
<dbReference type="GO" id="GO:0000978">
    <property type="term" value="F:RNA polymerase II cis-regulatory region sequence-specific DNA binding"/>
    <property type="evidence" value="ECO:0007669"/>
    <property type="project" value="TreeGrafter"/>
</dbReference>
<evidence type="ECO:0000259" key="10">
    <source>
        <dbReference type="PROSITE" id="PS50071"/>
    </source>
</evidence>
<evidence type="ECO:0000256" key="6">
    <source>
        <dbReference type="ARBA" id="ARBA00023242"/>
    </source>
</evidence>
<dbReference type="SMART" id="SM00389">
    <property type="entry name" value="HOX"/>
    <property type="match status" value="2"/>
</dbReference>
<accession>A0A6V7UZX1</accession>
<keyword evidence="5 7" id="KW-0371">Homeobox</keyword>
<proteinExistence type="predicted"/>
<dbReference type="InterPro" id="IPR038224">
    <property type="entry name" value="SATB_ULD_sf"/>
</dbReference>
<gene>
    <name evidence="12" type="ORF">MENT_LOCUS18966</name>
</gene>
<dbReference type="EMBL" id="CAJEWN010000130">
    <property type="protein sequence ID" value="CAD2167665.1"/>
    <property type="molecule type" value="Genomic_DNA"/>
</dbReference>
<evidence type="ECO:0000259" key="11">
    <source>
        <dbReference type="PROSITE" id="PS51982"/>
    </source>
</evidence>
<evidence type="ECO:0000256" key="9">
    <source>
        <dbReference type="SAM" id="MobiDB-lite"/>
    </source>
</evidence>